<dbReference type="PROSITE" id="PS50072">
    <property type="entry name" value="CSA_PPIASE_2"/>
    <property type="match status" value="1"/>
</dbReference>
<proteinExistence type="inferred from homology"/>
<evidence type="ECO:0000256" key="1">
    <source>
        <dbReference type="ARBA" id="ARBA00023110"/>
    </source>
</evidence>
<dbReference type="Gene3D" id="2.40.100.10">
    <property type="entry name" value="Cyclophilin-like"/>
    <property type="match status" value="1"/>
</dbReference>
<feature type="domain" description="PPIase cyclophilin-type" evidence="4">
    <location>
        <begin position="38"/>
        <end position="215"/>
    </location>
</feature>
<keyword evidence="2 3" id="KW-0413">Isomerase</keyword>
<comment type="catalytic activity">
    <reaction evidence="3">
        <text>[protein]-peptidylproline (omega=180) = [protein]-peptidylproline (omega=0)</text>
        <dbReference type="Rhea" id="RHEA:16237"/>
        <dbReference type="Rhea" id="RHEA-COMP:10747"/>
        <dbReference type="Rhea" id="RHEA-COMP:10748"/>
        <dbReference type="ChEBI" id="CHEBI:83833"/>
        <dbReference type="ChEBI" id="CHEBI:83834"/>
        <dbReference type="EC" id="5.2.1.8"/>
    </reaction>
</comment>
<accession>A0A5C0VMU4</accession>
<evidence type="ECO:0000313" key="5">
    <source>
        <dbReference type="EMBL" id="QEK52334.1"/>
    </source>
</evidence>
<dbReference type="PANTHER" id="PTHR45625">
    <property type="entry name" value="PEPTIDYL-PROLYL CIS-TRANS ISOMERASE-RELATED"/>
    <property type="match status" value="1"/>
</dbReference>
<keyword evidence="6" id="KW-1185">Reference proteome</keyword>
<organism evidence="5 6">
    <name type="scientific">Pedobacter aquae</name>
    <dbReference type="NCBI Taxonomy" id="2605747"/>
    <lineage>
        <taxon>Bacteria</taxon>
        <taxon>Pseudomonadati</taxon>
        <taxon>Bacteroidota</taxon>
        <taxon>Sphingobacteriia</taxon>
        <taxon>Sphingobacteriales</taxon>
        <taxon>Sphingobacteriaceae</taxon>
        <taxon>Pedobacter</taxon>
    </lineage>
</organism>
<reference evidence="5 6" key="1">
    <citation type="submission" date="2019-08" db="EMBL/GenBank/DDBJ databases">
        <title>Pedobacter sp. nov., isolated from Han river, South Korea.</title>
        <authorList>
            <person name="Lee D.-H."/>
            <person name="Kim Y.-S."/>
            <person name="Hwang E.-M."/>
            <person name="Le Tran T.C."/>
            <person name="Cha C.-J."/>
        </authorList>
    </citation>
    <scope>NUCLEOTIDE SEQUENCE [LARGE SCALE GENOMIC DNA]</scope>
    <source>
        <strain evidence="5 6">CJ43</strain>
    </source>
</reference>
<evidence type="ECO:0000256" key="2">
    <source>
        <dbReference type="ARBA" id="ARBA00023235"/>
    </source>
</evidence>
<dbReference type="SUPFAM" id="SSF50891">
    <property type="entry name" value="Cyclophilin-like"/>
    <property type="match status" value="1"/>
</dbReference>
<keyword evidence="1 3" id="KW-0697">Rotamase</keyword>
<dbReference type="PANTHER" id="PTHR45625:SF4">
    <property type="entry name" value="PEPTIDYLPROLYL ISOMERASE DOMAIN AND WD REPEAT-CONTAINING PROTEIN 1"/>
    <property type="match status" value="1"/>
</dbReference>
<comment type="similarity">
    <text evidence="3">Belongs to the cyclophilin-type PPIase family.</text>
</comment>
<evidence type="ECO:0000259" key="4">
    <source>
        <dbReference type="PROSITE" id="PS50072"/>
    </source>
</evidence>
<protein>
    <recommendedName>
        <fullName evidence="3">Peptidyl-prolyl cis-trans isomerase</fullName>
        <shortName evidence="3">PPIase</shortName>
        <ecNumber evidence="3">5.2.1.8</ecNumber>
    </recommendedName>
</protein>
<evidence type="ECO:0000256" key="3">
    <source>
        <dbReference type="RuleBase" id="RU363019"/>
    </source>
</evidence>
<dbReference type="EMBL" id="CP043329">
    <property type="protein sequence ID" value="QEK52334.1"/>
    <property type="molecule type" value="Genomic_DNA"/>
</dbReference>
<gene>
    <name evidence="5" type="ORF">FYC62_12260</name>
</gene>
<dbReference type="EC" id="5.2.1.8" evidence="3"/>
<dbReference type="InterPro" id="IPR029000">
    <property type="entry name" value="Cyclophilin-like_dom_sf"/>
</dbReference>
<dbReference type="PRINTS" id="PR00153">
    <property type="entry name" value="CSAPPISMRASE"/>
</dbReference>
<dbReference type="CDD" id="cd00317">
    <property type="entry name" value="cyclophilin"/>
    <property type="match status" value="1"/>
</dbReference>
<dbReference type="RefSeq" id="WP_149075133.1">
    <property type="nucleotide sequence ID" value="NZ_CP043329.1"/>
</dbReference>
<dbReference type="InterPro" id="IPR002130">
    <property type="entry name" value="Cyclophilin-type_PPIase_dom"/>
</dbReference>
<dbReference type="Proteomes" id="UP000323653">
    <property type="component" value="Chromosome"/>
</dbReference>
<dbReference type="KEGG" id="pej:FYC62_12260"/>
<dbReference type="AlphaFoldDB" id="A0A5C0VMU4"/>
<comment type="function">
    <text evidence="3">PPIases accelerate the folding of proteins. It catalyzes the cis-trans isomerization of proline imidic peptide bonds in oligopeptides.</text>
</comment>
<name>A0A5C0VMU4_9SPHI</name>
<dbReference type="Pfam" id="PF00160">
    <property type="entry name" value="Pro_isomerase"/>
    <property type="match status" value="1"/>
</dbReference>
<sequence>MYKLSKTTSLIFIFICISTFLFAAKPKNQYVKISTSKGEVYLMLYNQTPKHRDNFLKLVKDGTLNQTLFHRVIKNFMIQGGDPTSKTAKAGDVLGEGDLGYRVDAEFDTTLFHKRGVLAAARDNNPAKASSSCQFYIVQGKKYTDKELDQIEQYRLEGKKIPAYQREIYKSIGGTPFLDRNYTVFGEVVKGLEMVDAIADVKVDGNNRPLEDIKMQVTLMKPKEVKKLKLKI</sequence>
<dbReference type="InterPro" id="IPR044666">
    <property type="entry name" value="Cyclophilin_A-like"/>
</dbReference>
<evidence type="ECO:0000313" key="6">
    <source>
        <dbReference type="Proteomes" id="UP000323653"/>
    </source>
</evidence>
<dbReference type="GO" id="GO:0003755">
    <property type="term" value="F:peptidyl-prolyl cis-trans isomerase activity"/>
    <property type="evidence" value="ECO:0007669"/>
    <property type="project" value="UniProtKB-UniRule"/>
</dbReference>